<proteinExistence type="predicted"/>
<keyword evidence="2" id="KW-1185">Reference proteome</keyword>
<organism evidence="1 2">
    <name type="scientific">Rhodofomes roseus</name>
    <dbReference type="NCBI Taxonomy" id="34475"/>
    <lineage>
        <taxon>Eukaryota</taxon>
        <taxon>Fungi</taxon>
        <taxon>Dikarya</taxon>
        <taxon>Basidiomycota</taxon>
        <taxon>Agaricomycotina</taxon>
        <taxon>Agaricomycetes</taxon>
        <taxon>Polyporales</taxon>
        <taxon>Rhodofomes</taxon>
    </lineage>
</organism>
<dbReference type="Proteomes" id="UP000814176">
    <property type="component" value="Unassembled WGS sequence"/>
</dbReference>
<dbReference type="GeneID" id="71998467"/>
<name>A0ABQ8K3M9_9APHY</name>
<comment type="caution">
    <text evidence="1">The sequence shown here is derived from an EMBL/GenBank/DDBJ whole genome shotgun (WGS) entry which is preliminary data.</text>
</comment>
<evidence type="ECO:0000313" key="2">
    <source>
        <dbReference type="Proteomes" id="UP000814176"/>
    </source>
</evidence>
<sequence length="81" mass="8884">MFPPEGMYLMLTPCATVVAKVPAYLDTQERAYSPLLTTLRTSTPGCCPTSLYFASVPWSHSTPTSMKRNILTSQNPDLAKS</sequence>
<reference evidence="1 2" key="1">
    <citation type="journal article" date="2021" name="Environ. Microbiol.">
        <title>Gene family expansions and transcriptome signatures uncover fungal adaptations to wood decay.</title>
        <authorList>
            <person name="Hage H."/>
            <person name="Miyauchi S."/>
            <person name="Viragh M."/>
            <person name="Drula E."/>
            <person name="Min B."/>
            <person name="Chaduli D."/>
            <person name="Navarro D."/>
            <person name="Favel A."/>
            <person name="Norest M."/>
            <person name="Lesage-Meessen L."/>
            <person name="Balint B."/>
            <person name="Merenyi Z."/>
            <person name="de Eugenio L."/>
            <person name="Morin E."/>
            <person name="Martinez A.T."/>
            <person name="Baldrian P."/>
            <person name="Stursova M."/>
            <person name="Martinez M.J."/>
            <person name="Novotny C."/>
            <person name="Magnuson J.K."/>
            <person name="Spatafora J.W."/>
            <person name="Maurice S."/>
            <person name="Pangilinan J."/>
            <person name="Andreopoulos W."/>
            <person name="LaButti K."/>
            <person name="Hundley H."/>
            <person name="Na H."/>
            <person name="Kuo A."/>
            <person name="Barry K."/>
            <person name="Lipzen A."/>
            <person name="Henrissat B."/>
            <person name="Riley R."/>
            <person name="Ahrendt S."/>
            <person name="Nagy L.G."/>
            <person name="Grigoriev I.V."/>
            <person name="Martin F."/>
            <person name="Rosso M.N."/>
        </authorList>
    </citation>
    <scope>NUCLEOTIDE SEQUENCE [LARGE SCALE GENOMIC DNA]</scope>
    <source>
        <strain evidence="1 2">CIRM-BRFM 1785</strain>
    </source>
</reference>
<evidence type="ECO:0000313" key="1">
    <source>
        <dbReference type="EMBL" id="KAH9830895.1"/>
    </source>
</evidence>
<dbReference type="EMBL" id="JADCUA010000028">
    <property type="protein sequence ID" value="KAH9830895.1"/>
    <property type="molecule type" value="Genomic_DNA"/>
</dbReference>
<dbReference type="RefSeq" id="XP_047774142.1">
    <property type="nucleotide sequence ID" value="XM_047917735.1"/>
</dbReference>
<accession>A0ABQ8K3M9</accession>
<protein>
    <submittedName>
        <fullName evidence="1">Uncharacterized protein</fullName>
    </submittedName>
</protein>
<gene>
    <name evidence="1" type="ORF">C8Q71DRAFT_313056</name>
</gene>